<proteinExistence type="predicted"/>
<evidence type="ECO:0000313" key="3">
    <source>
        <dbReference type="Proteomes" id="UP000799291"/>
    </source>
</evidence>
<sequence length="200" mass="21694">MRGEAVVLAVVRMAKFLREQVVVGLLGHAVRQRFSSTSFGGRSKRSTSDMSEPFHSMPPEGNQAIRTCAKYTLSKGNRALGRIAGTDTAAQTSLFESFSGRPGGLKATIDKRAFGQDRNLIQTAGHFDYARDAASGQHPLALAQSRTHRCPGPVLTRPAKHSRIGPLPLYETQDRLLFRPVLNMSRGPPPAGLVAHFDAC</sequence>
<evidence type="ECO:0000256" key="1">
    <source>
        <dbReference type="SAM" id="MobiDB-lite"/>
    </source>
</evidence>
<protein>
    <submittedName>
        <fullName evidence="2">Uncharacterized protein</fullName>
    </submittedName>
</protein>
<reference evidence="2" key="1">
    <citation type="journal article" date="2020" name="Stud. Mycol.">
        <title>101 Dothideomycetes genomes: a test case for predicting lifestyles and emergence of pathogens.</title>
        <authorList>
            <person name="Haridas S."/>
            <person name="Albert R."/>
            <person name="Binder M."/>
            <person name="Bloem J."/>
            <person name="Labutti K."/>
            <person name="Salamov A."/>
            <person name="Andreopoulos B."/>
            <person name="Baker S."/>
            <person name="Barry K."/>
            <person name="Bills G."/>
            <person name="Bluhm B."/>
            <person name="Cannon C."/>
            <person name="Castanera R."/>
            <person name="Culley D."/>
            <person name="Daum C."/>
            <person name="Ezra D."/>
            <person name="Gonzalez J."/>
            <person name="Henrissat B."/>
            <person name="Kuo A."/>
            <person name="Liang C."/>
            <person name="Lipzen A."/>
            <person name="Lutzoni F."/>
            <person name="Magnuson J."/>
            <person name="Mondo S."/>
            <person name="Nolan M."/>
            <person name="Ohm R."/>
            <person name="Pangilinan J."/>
            <person name="Park H.-J."/>
            <person name="Ramirez L."/>
            <person name="Alfaro M."/>
            <person name="Sun H."/>
            <person name="Tritt A."/>
            <person name="Yoshinaga Y."/>
            <person name="Zwiers L.-H."/>
            <person name="Turgeon B."/>
            <person name="Goodwin S."/>
            <person name="Spatafora J."/>
            <person name="Crous P."/>
            <person name="Grigoriev I."/>
        </authorList>
    </citation>
    <scope>NUCLEOTIDE SEQUENCE</scope>
    <source>
        <strain evidence="2">CBS 122367</strain>
    </source>
</reference>
<accession>A0A6G1IYU5</accession>
<dbReference type="AlphaFoldDB" id="A0A6G1IYU5"/>
<keyword evidence="3" id="KW-1185">Reference proteome</keyword>
<feature type="region of interest" description="Disordered" evidence="1">
    <location>
        <begin position="36"/>
        <end position="62"/>
    </location>
</feature>
<dbReference type="Proteomes" id="UP000799291">
    <property type="component" value="Unassembled WGS sequence"/>
</dbReference>
<dbReference type="EMBL" id="MU005584">
    <property type="protein sequence ID" value="KAF2683427.1"/>
    <property type="molecule type" value="Genomic_DNA"/>
</dbReference>
<name>A0A6G1IYU5_9PLEO</name>
<gene>
    <name evidence="2" type="ORF">K458DRAFT_46344</name>
</gene>
<organism evidence="2 3">
    <name type="scientific">Lentithecium fluviatile CBS 122367</name>
    <dbReference type="NCBI Taxonomy" id="1168545"/>
    <lineage>
        <taxon>Eukaryota</taxon>
        <taxon>Fungi</taxon>
        <taxon>Dikarya</taxon>
        <taxon>Ascomycota</taxon>
        <taxon>Pezizomycotina</taxon>
        <taxon>Dothideomycetes</taxon>
        <taxon>Pleosporomycetidae</taxon>
        <taxon>Pleosporales</taxon>
        <taxon>Massarineae</taxon>
        <taxon>Lentitheciaceae</taxon>
        <taxon>Lentithecium</taxon>
    </lineage>
</organism>
<evidence type="ECO:0000313" key="2">
    <source>
        <dbReference type="EMBL" id="KAF2683427.1"/>
    </source>
</evidence>